<name>A0A919XWQ1_9BACL</name>
<organism evidence="1 2">
    <name type="scientific">Paenibacillus apis</name>
    <dbReference type="NCBI Taxonomy" id="1792174"/>
    <lineage>
        <taxon>Bacteria</taxon>
        <taxon>Bacillati</taxon>
        <taxon>Bacillota</taxon>
        <taxon>Bacilli</taxon>
        <taxon>Bacillales</taxon>
        <taxon>Paenibacillaceae</taxon>
        <taxon>Paenibacillus</taxon>
    </lineage>
</organism>
<dbReference type="AlphaFoldDB" id="A0A919XWQ1"/>
<proteinExistence type="predicted"/>
<evidence type="ECO:0000313" key="1">
    <source>
        <dbReference type="EMBL" id="GIO40369.1"/>
    </source>
</evidence>
<gene>
    <name evidence="1" type="ORF">J41TS4_01270</name>
</gene>
<dbReference type="Proteomes" id="UP000678895">
    <property type="component" value="Unassembled WGS sequence"/>
</dbReference>
<sequence>MEGELEGQRVKYAYDRCCSRISMIGLSSNKVEIRLQRRTLRAYAPEVAFFQKAFTSAHFTLMP</sequence>
<reference evidence="1" key="1">
    <citation type="submission" date="2021-03" db="EMBL/GenBank/DDBJ databases">
        <title>Antimicrobial resistance genes in bacteria isolated from Japanese honey, and their potential for conferring macrolide and lincosamide resistance in the American foulbrood pathogen Paenibacillus larvae.</title>
        <authorList>
            <person name="Okamoto M."/>
            <person name="Kumagai M."/>
            <person name="Kanamori H."/>
            <person name="Takamatsu D."/>
        </authorList>
    </citation>
    <scope>NUCLEOTIDE SEQUENCE</scope>
    <source>
        <strain evidence="1">J41TS4</strain>
    </source>
</reference>
<evidence type="ECO:0000313" key="2">
    <source>
        <dbReference type="Proteomes" id="UP000678895"/>
    </source>
</evidence>
<accession>A0A919XWQ1</accession>
<dbReference type="EMBL" id="BORS01000001">
    <property type="protein sequence ID" value="GIO40369.1"/>
    <property type="molecule type" value="Genomic_DNA"/>
</dbReference>
<protein>
    <submittedName>
        <fullName evidence="1">Uncharacterized protein</fullName>
    </submittedName>
</protein>
<keyword evidence="2" id="KW-1185">Reference proteome</keyword>
<comment type="caution">
    <text evidence="1">The sequence shown here is derived from an EMBL/GenBank/DDBJ whole genome shotgun (WGS) entry which is preliminary data.</text>
</comment>